<gene>
    <name evidence="4" type="ORF">NQU55_00355</name>
</gene>
<dbReference type="AlphaFoldDB" id="A0A9X2RK93"/>
<evidence type="ECO:0000313" key="4">
    <source>
        <dbReference type="EMBL" id="MCQ8768239.1"/>
    </source>
</evidence>
<dbReference type="EMBL" id="JANIID010000001">
    <property type="protein sequence ID" value="MCQ8768239.1"/>
    <property type="molecule type" value="Genomic_DNA"/>
</dbReference>
<accession>A0A9X2RK93</accession>
<keyword evidence="5" id="KW-1185">Reference proteome</keyword>
<keyword evidence="2" id="KW-1133">Transmembrane helix</keyword>
<reference evidence="4" key="1">
    <citation type="submission" date="2022-06" db="EMBL/GenBank/DDBJ databases">
        <title>WGS of actinobacteria.</title>
        <authorList>
            <person name="Thawai C."/>
        </authorList>
    </citation>
    <scope>NUCLEOTIDE SEQUENCE</scope>
    <source>
        <strain evidence="4">AA8</strain>
    </source>
</reference>
<feature type="region of interest" description="Disordered" evidence="1">
    <location>
        <begin position="125"/>
        <end position="174"/>
    </location>
</feature>
<protein>
    <submittedName>
        <fullName evidence="4">Uncharacterized protein</fullName>
    </submittedName>
</protein>
<comment type="caution">
    <text evidence="4">The sequence shown here is derived from an EMBL/GenBank/DDBJ whole genome shotgun (WGS) entry which is preliminary data.</text>
</comment>
<keyword evidence="3" id="KW-0732">Signal</keyword>
<feature type="signal peptide" evidence="3">
    <location>
        <begin position="1"/>
        <end position="28"/>
    </location>
</feature>
<feature type="compositionally biased region" description="Low complexity" evidence="1">
    <location>
        <begin position="125"/>
        <end position="146"/>
    </location>
</feature>
<evidence type="ECO:0000256" key="3">
    <source>
        <dbReference type="SAM" id="SignalP"/>
    </source>
</evidence>
<evidence type="ECO:0000256" key="2">
    <source>
        <dbReference type="SAM" id="Phobius"/>
    </source>
</evidence>
<proteinExistence type="predicted"/>
<feature type="region of interest" description="Disordered" evidence="1">
    <location>
        <begin position="204"/>
        <end position="226"/>
    </location>
</feature>
<keyword evidence="2" id="KW-0472">Membrane</keyword>
<sequence>MKLRPTTLAPALGCAALLVLGTPGTAAAHGDTIHFAVGGEQQGGHVRTVATWENDGDPVDEHVAGTLTATGPDGRTAGPWQLVAAEGGKGAYTTRETLPEGTWKVVVHCGFPDLGHGEGTVTVAAGTAGAGQGPAPAESAAATPQGSGPAGPVAARREAASPENEEAPAAPSFSSRTGLVAGACAAVAVAAAAVVLLLRSRRSVAAGAAATRSGTAGTTGSRGARR</sequence>
<feature type="transmembrane region" description="Helical" evidence="2">
    <location>
        <begin position="178"/>
        <end position="198"/>
    </location>
</feature>
<name>A0A9X2RK93_9ACTN</name>
<feature type="chain" id="PRO_5040894746" evidence="3">
    <location>
        <begin position="29"/>
        <end position="226"/>
    </location>
</feature>
<evidence type="ECO:0000256" key="1">
    <source>
        <dbReference type="SAM" id="MobiDB-lite"/>
    </source>
</evidence>
<keyword evidence="2" id="KW-0812">Transmembrane</keyword>
<dbReference type="Proteomes" id="UP001142374">
    <property type="component" value="Unassembled WGS sequence"/>
</dbReference>
<evidence type="ECO:0000313" key="5">
    <source>
        <dbReference type="Proteomes" id="UP001142374"/>
    </source>
</evidence>
<organism evidence="4 5">
    <name type="scientific">Streptomyces telluris</name>
    <dbReference type="NCBI Taxonomy" id="2720021"/>
    <lineage>
        <taxon>Bacteria</taxon>
        <taxon>Bacillati</taxon>
        <taxon>Actinomycetota</taxon>
        <taxon>Actinomycetes</taxon>
        <taxon>Kitasatosporales</taxon>
        <taxon>Streptomycetaceae</taxon>
        <taxon>Streptomyces</taxon>
    </lineage>
</organism>
<dbReference type="RefSeq" id="WP_168094703.1">
    <property type="nucleotide sequence ID" value="NZ_JAATER010000288.1"/>
</dbReference>